<comment type="caution">
    <text evidence="16">The sequence shown here is derived from an EMBL/GenBank/DDBJ whole genome shotgun (WGS) entry which is preliminary data.</text>
</comment>
<evidence type="ECO:0000256" key="14">
    <source>
        <dbReference type="SAM" id="SignalP"/>
    </source>
</evidence>
<evidence type="ECO:0000256" key="5">
    <source>
        <dbReference type="ARBA" id="ARBA00022679"/>
    </source>
</evidence>
<evidence type="ECO:0000256" key="11">
    <source>
        <dbReference type="ARBA" id="ARBA00023012"/>
    </source>
</evidence>
<keyword evidence="10 13" id="KW-1133">Transmembrane helix</keyword>
<feature type="signal peptide" evidence="14">
    <location>
        <begin position="1"/>
        <end position="21"/>
    </location>
</feature>
<feature type="compositionally biased region" description="Low complexity" evidence="12">
    <location>
        <begin position="663"/>
        <end position="686"/>
    </location>
</feature>
<feature type="compositionally biased region" description="Pro residues" evidence="12">
    <location>
        <begin position="687"/>
        <end position="701"/>
    </location>
</feature>
<keyword evidence="17" id="KW-1185">Reference proteome</keyword>
<keyword evidence="8" id="KW-0418">Kinase</keyword>
<keyword evidence="7" id="KW-0547">Nucleotide-binding</keyword>
<dbReference type="PANTHER" id="PTHR44936">
    <property type="entry name" value="SENSOR PROTEIN CREC"/>
    <property type="match status" value="1"/>
</dbReference>
<dbReference type="RefSeq" id="WP_377336181.1">
    <property type="nucleotide sequence ID" value="NZ_JBHLUE010000004.1"/>
</dbReference>
<keyword evidence="14" id="KW-0732">Signal</keyword>
<dbReference type="SMART" id="SM00304">
    <property type="entry name" value="HAMP"/>
    <property type="match status" value="1"/>
</dbReference>
<accession>A0ABV6NSV8</accession>
<dbReference type="Gene3D" id="6.10.340.10">
    <property type="match status" value="1"/>
</dbReference>
<keyword evidence="11" id="KW-0902">Two-component regulatory system</keyword>
<feature type="transmembrane region" description="Helical" evidence="13">
    <location>
        <begin position="298"/>
        <end position="320"/>
    </location>
</feature>
<evidence type="ECO:0000256" key="7">
    <source>
        <dbReference type="ARBA" id="ARBA00022741"/>
    </source>
</evidence>
<comment type="catalytic activity">
    <reaction evidence="1">
        <text>ATP + protein L-histidine = ADP + protein N-phospho-L-histidine.</text>
        <dbReference type="EC" id="2.7.13.3"/>
    </reaction>
</comment>
<dbReference type="Pfam" id="PF02518">
    <property type="entry name" value="HATPase_c"/>
    <property type="match status" value="1"/>
</dbReference>
<feature type="region of interest" description="Disordered" evidence="12">
    <location>
        <begin position="834"/>
        <end position="853"/>
    </location>
</feature>
<sequence>MRLIVAAPLVAVIGFAGLALADSARQTVRAGNLEALTRLGADAGGLAYRLQRERAAAADLLSSDSPTQQDDFARAVSDTDGIATRYRTDRGRLPAIPDNLRDALSRIDNELAGLASLRAQVRTAAHASVSAMTFSYRIVVADLLGYRESLAQGVVNARVADAIRASAALAETGEAVGQQQVAVLRALAAGQLTAAMQQDITAARASFTDASLSFLDLARPEWASWWERAGSGEEALALQRLQDQVSRAQPGARMRLDAGAWIAATQDWSARLFEVQQRVDAAVLDDVRADRDAQRRRALAEAAGVVLALLLTILVTWLVARQITRRLHRLRDAANTVAFDQLPATVASLRSTESSGVDPEELAQQSATAIDPSSEDEIGEVGQAFTAVHRAAVRTAAEQAVMRANTADIFVHLSRREQRLVDAVLAQVDLVERDETDPERLQQLYKLDNLATRMGRINSSLLVLGGAGVGRVRHDNVPLQKVLQAALSQIELYPRIRLGVVDGDVAVVAEKVDEVVHLLAELMDNATAYSPPETEAWVTARSLGDRVVVQISDEGVGLSARRIDQLNELLRNPPDTDVAAVRAMGLVVVGQLARRLGVSVQLRPGPRLGTIAEVALPATLTRSLPPEEYTIAPGRLAERPGKVAERPSRVMDRSGRPGERPGRPAIGTGPSSRRPGPAGPATAPAGPAGPAPAPAGPPPVYAGPGVPAGAPRAGQPEQRPPRVAPVFRAAGRADDPTEELVIFQQVNNWFQADRVRGFASTGWASPADDGWRVASAATSPQVVDTTSSGLPRRQPQRHLVPGAIDMSGQSQPERRDPTQVANAMAAYARGVTTRRPAAAATISASSDATGSSR</sequence>
<evidence type="ECO:0000256" key="12">
    <source>
        <dbReference type="SAM" id="MobiDB-lite"/>
    </source>
</evidence>
<dbReference type="EC" id="2.7.13.3" evidence="3"/>
<dbReference type="Proteomes" id="UP001589894">
    <property type="component" value="Unassembled WGS sequence"/>
</dbReference>
<evidence type="ECO:0000256" key="2">
    <source>
        <dbReference type="ARBA" id="ARBA00004370"/>
    </source>
</evidence>
<evidence type="ECO:0000313" key="16">
    <source>
        <dbReference type="EMBL" id="MFC0563524.1"/>
    </source>
</evidence>
<dbReference type="SUPFAM" id="SSF55874">
    <property type="entry name" value="ATPase domain of HSP90 chaperone/DNA topoisomerase II/histidine kinase"/>
    <property type="match status" value="1"/>
</dbReference>
<gene>
    <name evidence="16" type="ORF">ACFFHU_04990</name>
</gene>
<evidence type="ECO:0000259" key="15">
    <source>
        <dbReference type="PROSITE" id="PS50109"/>
    </source>
</evidence>
<dbReference type="Pfam" id="PF00672">
    <property type="entry name" value="HAMP"/>
    <property type="match status" value="1"/>
</dbReference>
<dbReference type="SMART" id="SM00387">
    <property type="entry name" value="HATPase_c"/>
    <property type="match status" value="1"/>
</dbReference>
<dbReference type="EMBL" id="JBHLUE010000004">
    <property type="protein sequence ID" value="MFC0563524.1"/>
    <property type="molecule type" value="Genomic_DNA"/>
</dbReference>
<feature type="compositionally biased region" description="Low complexity" evidence="12">
    <location>
        <begin position="702"/>
        <end position="716"/>
    </location>
</feature>
<evidence type="ECO:0000256" key="1">
    <source>
        <dbReference type="ARBA" id="ARBA00000085"/>
    </source>
</evidence>
<keyword evidence="5" id="KW-0808">Transferase</keyword>
<evidence type="ECO:0000256" key="6">
    <source>
        <dbReference type="ARBA" id="ARBA00022692"/>
    </source>
</evidence>
<feature type="compositionally biased region" description="Basic and acidic residues" evidence="12">
    <location>
        <begin position="636"/>
        <end position="662"/>
    </location>
</feature>
<dbReference type="InterPro" id="IPR003660">
    <property type="entry name" value="HAMP_dom"/>
</dbReference>
<dbReference type="Gene3D" id="3.30.565.10">
    <property type="entry name" value="Histidine kinase-like ATPase, C-terminal domain"/>
    <property type="match status" value="1"/>
</dbReference>
<feature type="domain" description="Histidine kinase" evidence="15">
    <location>
        <begin position="412"/>
        <end position="620"/>
    </location>
</feature>
<evidence type="ECO:0000313" key="17">
    <source>
        <dbReference type="Proteomes" id="UP001589894"/>
    </source>
</evidence>
<dbReference type="InterPro" id="IPR005467">
    <property type="entry name" value="His_kinase_dom"/>
</dbReference>
<evidence type="ECO:0000256" key="13">
    <source>
        <dbReference type="SAM" id="Phobius"/>
    </source>
</evidence>
<evidence type="ECO:0000256" key="9">
    <source>
        <dbReference type="ARBA" id="ARBA00022840"/>
    </source>
</evidence>
<dbReference type="PANTHER" id="PTHR44936:SF9">
    <property type="entry name" value="SENSOR PROTEIN CREC"/>
    <property type="match status" value="1"/>
</dbReference>
<reference evidence="16 17" key="1">
    <citation type="submission" date="2024-09" db="EMBL/GenBank/DDBJ databases">
        <authorList>
            <person name="Sun Q."/>
            <person name="Mori K."/>
        </authorList>
    </citation>
    <scope>NUCLEOTIDE SEQUENCE [LARGE SCALE GENOMIC DNA]</scope>
    <source>
        <strain evidence="16 17">TBRC 2205</strain>
    </source>
</reference>
<proteinExistence type="predicted"/>
<dbReference type="InterPro" id="IPR050980">
    <property type="entry name" value="2C_sensor_his_kinase"/>
</dbReference>
<organism evidence="16 17">
    <name type="scientific">Plantactinospora siamensis</name>
    <dbReference type="NCBI Taxonomy" id="555372"/>
    <lineage>
        <taxon>Bacteria</taxon>
        <taxon>Bacillati</taxon>
        <taxon>Actinomycetota</taxon>
        <taxon>Actinomycetes</taxon>
        <taxon>Micromonosporales</taxon>
        <taxon>Micromonosporaceae</taxon>
        <taxon>Plantactinospora</taxon>
    </lineage>
</organism>
<comment type="subcellular location">
    <subcellularLocation>
        <location evidence="2">Membrane</location>
    </subcellularLocation>
</comment>
<dbReference type="Pfam" id="PF08376">
    <property type="entry name" value="NIT"/>
    <property type="match status" value="1"/>
</dbReference>
<dbReference type="InterPro" id="IPR013587">
    <property type="entry name" value="Nitrate/nitrite_sensing"/>
</dbReference>
<keyword evidence="6 13" id="KW-0812">Transmembrane</keyword>
<dbReference type="InterPro" id="IPR036890">
    <property type="entry name" value="HATPase_C_sf"/>
</dbReference>
<feature type="region of interest" description="Disordered" evidence="12">
    <location>
        <begin position="631"/>
        <end position="721"/>
    </location>
</feature>
<evidence type="ECO:0000256" key="3">
    <source>
        <dbReference type="ARBA" id="ARBA00012438"/>
    </source>
</evidence>
<dbReference type="InterPro" id="IPR003594">
    <property type="entry name" value="HATPase_dom"/>
</dbReference>
<feature type="chain" id="PRO_5046123171" description="histidine kinase" evidence="14">
    <location>
        <begin position="22"/>
        <end position="853"/>
    </location>
</feature>
<protein>
    <recommendedName>
        <fullName evidence="3">histidine kinase</fullName>
        <ecNumber evidence="3">2.7.13.3</ecNumber>
    </recommendedName>
</protein>
<evidence type="ECO:0000256" key="4">
    <source>
        <dbReference type="ARBA" id="ARBA00022553"/>
    </source>
</evidence>
<evidence type="ECO:0000256" key="10">
    <source>
        <dbReference type="ARBA" id="ARBA00022989"/>
    </source>
</evidence>
<evidence type="ECO:0000256" key="8">
    <source>
        <dbReference type="ARBA" id="ARBA00022777"/>
    </source>
</evidence>
<keyword evidence="9" id="KW-0067">ATP-binding</keyword>
<keyword evidence="4" id="KW-0597">Phosphoprotein</keyword>
<name>A0ABV6NSV8_9ACTN</name>
<dbReference type="PROSITE" id="PS50109">
    <property type="entry name" value="HIS_KIN"/>
    <property type="match status" value="1"/>
</dbReference>
<keyword evidence="13" id="KW-0472">Membrane</keyword>